<evidence type="ECO:0000313" key="2">
    <source>
        <dbReference type="Proteomes" id="UP000504637"/>
    </source>
</evidence>
<reference evidence="3" key="3">
    <citation type="submission" date="2025-08" db="UniProtKB">
        <authorList>
            <consortium name="RefSeq"/>
        </authorList>
    </citation>
    <scope>IDENTIFICATION</scope>
    <source>
        <strain evidence="3">CBS 342.82</strain>
    </source>
</reference>
<reference evidence="3" key="2">
    <citation type="submission" date="2020-04" db="EMBL/GenBank/DDBJ databases">
        <authorList>
            <consortium name="NCBI Genome Project"/>
        </authorList>
    </citation>
    <scope>NUCLEOTIDE SEQUENCE</scope>
    <source>
        <strain evidence="3">CBS 342.82</strain>
    </source>
</reference>
<accession>A0A6J3M4D1</accession>
<gene>
    <name evidence="3" type="ORF">K489DRAFT_255967</name>
</gene>
<evidence type="ECO:0000313" key="3">
    <source>
        <dbReference type="RefSeq" id="XP_033458803.1"/>
    </source>
</evidence>
<keyword evidence="2" id="KW-1185">Reference proteome</keyword>
<name>A0A6J3M4D1_9PEZI</name>
<dbReference type="GeneID" id="54357802"/>
<proteinExistence type="predicted"/>
<protein>
    <submittedName>
        <fullName evidence="3">Uncharacterized protein</fullName>
    </submittedName>
</protein>
<organism evidence="3">
    <name type="scientific">Dissoconium aciculare CBS 342.82</name>
    <dbReference type="NCBI Taxonomy" id="1314786"/>
    <lineage>
        <taxon>Eukaryota</taxon>
        <taxon>Fungi</taxon>
        <taxon>Dikarya</taxon>
        <taxon>Ascomycota</taxon>
        <taxon>Pezizomycotina</taxon>
        <taxon>Dothideomycetes</taxon>
        <taxon>Dothideomycetidae</taxon>
        <taxon>Mycosphaerellales</taxon>
        <taxon>Dissoconiaceae</taxon>
        <taxon>Dissoconium</taxon>
    </lineage>
</organism>
<feature type="region of interest" description="Disordered" evidence="1">
    <location>
        <begin position="129"/>
        <end position="163"/>
    </location>
</feature>
<dbReference type="RefSeq" id="XP_033458803.1">
    <property type="nucleotide sequence ID" value="XM_033600003.1"/>
</dbReference>
<dbReference type="Proteomes" id="UP000504637">
    <property type="component" value="Unplaced"/>
</dbReference>
<reference evidence="3" key="1">
    <citation type="submission" date="2020-01" db="EMBL/GenBank/DDBJ databases">
        <authorList>
            <consortium name="DOE Joint Genome Institute"/>
            <person name="Haridas S."/>
            <person name="Albert R."/>
            <person name="Binder M."/>
            <person name="Bloem J."/>
            <person name="Labutti K."/>
            <person name="Salamov A."/>
            <person name="Andreopoulos B."/>
            <person name="Baker S.E."/>
            <person name="Barry K."/>
            <person name="Bills G."/>
            <person name="Bluhm B.H."/>
            <person name="Cannon C."/>
            <person name="Castanera R."/>
            <person name="Culley D.E."/>
            <person name="Daum C."/>
            <person name="Ezra D."/>
            <person name="Gonzalez J.B."/>
            <person name="Henrissat B."/>
            <person name="Kuo A."/>
            <person name="Liang C."/>
            <person name="Lipzen A."/>
            <person name="Lutzoni F."/>
            <person name="Magnuson J."/>
            <person name="Mondo S."/>
            <person name="Nolan M."/>
            <person name="Ohm R."/>
            <person name="Pangilinan J."/>
            <person name="Park H.-J."/>
            <person name="Ramirez L."/>
            <person name="Alfaro M."/>
            <person name="Sun H."/>
            <person name="Tritt A."/>
            <person name="Yoshinaga Y."/>
            <person name="Zwiers L.-H."/>
            <person name="Turgeon B.G."/>
            <person name="Goodwin S.B."/>
            <person name="Spatafora J.W."/>
            <person name="Crous P.W."/>
            <person name="Grigoriev I.V."/>
        </authorList>
    </citation>
    <scope>NUCLEOTIDE SEQUENCE</scope>
    <source>
        <strain evidence="3">CBS 342.82</strain>
    </source>
</reference>
<sequence length="163" mass="18302">MHSRLRPPPSLPALLPSAISINQSINGSIEPSMQSVLVARNDKLALPGQADIQYYSPWPSMEQLVERERERESVRSDCVRVRASFSPSARLEQTVIVPFHSEERRVLIDAIRRWAKLVQVGWNRDIMPGGGTTAAGTGHDEMHRDPSGGHPQTERKHIMHEGR</sequence>
<dbReference type="AlphaFoldDB" id="A0A6J3M4D1"/>
<evidence type="ECO:0000256" key="1">
    <source>
        <dbReference type="SAM" id="MobiDB-lite"/>
    </source>
</evidence>
<feature type="compositionally biased region" description="Basic and acidic residues" evidence="1">
    <location>
        <begin position="138"/>
        <end position="163"/>
    </location>
</feature>